<keyword evidence="3" id="KW-0804">Transcription</keyword>
<dbReference type="InterPro" id="IPR000485">
    <property type="entry name" value="AsnC-type_HTH_dom"/>
</dbReference>
<evidence type="ECO:0000313" key="5">
    <source>
        <dbReference type="EMBL" id="MFE5980424.1"/>
    </source>
</evidence>
<evidence type="ECO:0000259" key="4">
    <source>
        <dbReference type="PROSITE" id="PS50956"/>
    </source>
</evidence>
<name>A0ABW6IUZ2_STRWE</name>
<accession>A0ABW6IUZ2</accession>
<dbReference type="PROSITE" id="PS50956">
    <property type="entry name" value="HTH_ASNC_2"/>
    <property type="match status" value="1"/>
</dbReference>
<protein>
    <submittedName>
        <fullName evidence="5">Lrp/AsnC family transcriptional regulator</fullName>
    </submittedName>
</protein>
<keyword evidence="2" id="KW-0238">DNA-binding</keyword>
<dbReference type="Pfam" id="PF13404">
    <property type="entry name" value="HTH_AsnC-type"/>
    <property type="match status" value="2"/>
</dbReference>
<dbReference type="Gene3D" id="3.30.70.920">
    <property type="match status" value="2"/>
</dbReference>
<evidence type="ECO:0000256" key="1">
    <source>
        <dbReference type="ARBA" id="ARBA00023015"/>
    </source>
</evidence>
<dbReference type="InterPro" id="IPR011008">
    <property type="entry name" value="Dimeric_a/b-barrel"/>
</dbReference>
<comment type="caution">
    <text evidence="5">The sequence shown here is derived from an EMBL/GenBank/DDBJ whole genome shotgun (WGS) entry which is preliminary data.</text>
</comment>
<dbReference type="PANTHER" id="PTHR30154:SF34">
    <property type="entry name" value="TRANSCRIPTIONAL REGULATOR AZLB"/>
    <property type="match status" value="1"/>
</dbReference>
<organism evidence="5 6">
    <name type="scientific">Streptomyces wedmorensis</name>
    <dbReference type="NCBI Taxonomy" id="43759"/>
    <lineage>
        <taxon>Bacteria</taxon>
        <taxon>Bacillati</taxon>
        <taxon>Actinomycetota</taxon>
        <taxon>Actinomycetes</taxon>
        <taxon>Kitasatosporales</taxon>
        <taxon>Streptomycetaceae</taxon>
        <taxon>Streptomyces</taxon>
    </lineage>
</organism>
<dbReference type="Proteomes" id="UP001600424">
    <property type="component" value="Unassembled WGS sequence"/>
</dbReference>
<reference evidence="5 6" key="1">
    <citation type="submission" date="2024-09" db="EMBL/GenBank/DDBJ databases">
        <title>The Natural Products Discovery Center: Release of the First 8490 Sequenced Strains for Exploring Actinobacteria Biosynthetic Diversity.</title>
        <authorList>
            <person name="Kalkreuter E."/>
            <person name="Kautsar S.A."/>
            <person name="Yang D."/>
            <person name="Bader C.D."/>
            <person name="Teijaro C.N."/>
            <person name="Fluegel L."/>
            <person name="Davis C.M."/>
            <person name="Simpson J.R."/>
            <person name="Lauterbach L."/>
            <person name="Steele A.D."/>
            <person name="Gui C."/>
            <person name="Meng S."/>
            <person name="Li G."/>
            <person name="Viehrig K."/>
            <person name="Ye F."/>
            <person name="Su P."/>
            <person name="Kiefer A.F."/>
            <person name="Nichols A."/>
            <person name="Cepeda A.J."/>
            <person name="Yan W."/>
            <person name="Fan B."/>
            <person name="Jiang Y."/>
            <person name="Adhikari A."/>
            <person name="Zheng C.-J."/>
            <person name="Schuster L."/>
            <person name="Cowan T.M."/>
            <person name="Smanski M.J."/>
            <person name="Chevrette M.G."/>
            <person name="De Carvalho L.P.S."/>
            <person name="Shen B."/>
        </authorList>
    </citation>
    <scope>NUCLEOTIDE SEQUENCE [LARGE SCALE GENOMIC DNA]</scope>
    <source>
        <strain evidence="5 6">NPDC056472</strain>
    </source>
</reference>
<dbReference type="RefSeq" id="WP_386252516.1">
    <property type="nucleotide sequence ID" value="NZ_JBHTRV010000007.1"/>
</dbReference>
<dbReference type="InterPro" id="IPR036388">
    <property type="entry name" value="WH-like_DNA-bd_sf"/>
</dbReference>
<dbReference type="SUPFAM" id="SSF46785">
    <property type="entry name" value="Winged helix' DNA-binding domain"/>
    <property type="match status" value="1"/>
</dbReference>
<dbReference type="Gene3D" id="1.10.10.10">
    <property type="entry name" value="Winged helix-like DNA-binding domain superfamily/Winged helix DNA-binding domain"/>
    <property type="match status" value="2"/>
</dbReference>
<evidence type="ECO:0000313" key="6">
    <source>
        <dbReference type="Proteomes" id="UP001600424"/>
    </source>
</evidence>
<dbReference type="PRINTS" id="PR00033">
    <property type="entry name" value="HTHASNC"/>
</dbReference>
<dbReference type="EMBL" id="JBHTRV010000007">
    <property type="protein sequence ID" value="MFE5980424.1"/>
    <property type="molecule type" value="Genomic_DNA"/>
</dbReference>
<dbReference type="SMART" id="SM00344">
    <property type="entry name" value="HTH_ASNC"/>
    <property type="match status" value="1"/>
</dbReference>
<keyword evidence="6" id="KW-1185">Reference proteome</keyword>
<dbReference type="Pfam" id="PF01037">
    <property type="entry name" value="AsnC_trans_reg"/>
    <property type="match status" value="1"/>
</dbReference>
<dbReference type="InterPro" id="IPR019887">
    <property type="entry name" value="Tscrpt_reg_AsnC/Lrp_C"/>
</dbReference>
<evidence type="ECO:0000256" key="2">
    <source>
        <dbReference type="ARBA" id="ARBA00023125"/>
    </source>
</evidence>
<evidence type="ECO:0000256" key="3">
    <source>
        <dbReference type="ARBA" id="ARBA00023163"/>
    </source>
</evidence>
<keyword evidence="1" id="KW-0805">Transcription regulation</keyword>
<dbReference type="InterPro" id="IPR036390">
    <property type="entry name" value="WH_DNA-bd_sf"/>
</dbReference>
<feature type="domain" description="HTH asnC-type" evidence="4">
    <location>
        <begin position="185"/>
        <end position="245"/>
    </location>
</feature>
<proteinExistence type="predicted"/>
<dbReference type="SUPFAM" id="SSF54909">
    <property type="entry name" value="Dimeric alpha+beta barrel"/>
    <property type="match status" value="1"/>
</dbReference>
<dbReference type="InterPro" id="IPR019888">
    <property type="entry name" value="Tscrpt_reg_AsnC-like"/>
</dbReference>
<sequence>MDTGESVLGEADLSLIHALQIAPRASWTQLSAVLGTSPDTLARRWEHLNSGGYAWNSLLAARLGTDATLHAWIELECVPGDAEATAVEVAGDPCTLGVHQVTGDADLVLLVAWPDLYALDAYLADRIRRLPGVIRSRTQVVTRLHNRPYRSRLEQLPPGQAQLLAETVNGDRRPRLAHARAYPYVTELDRRLVAELAGDARRSAAELARQCGTSESTVRRRLDTLTSAGVLHQHCQAAPRFSGRPVWAMVTADVPSLEVSATVAALTRLRQTRVITSVTGPHNLALAMWLRTVDELHDITAAMVRAAPALRVAGTSLSLRTHKIGAQVLGPDGRRTHHVRPYSAP</sequence>
<gene>
    <name evidence="5" type="ORF">ACFQ63_12010</name>
</gene>
<dbReference type="PANTHER" id="PTHR30154">
    <property type="entry name" value="LEUCINE-RESPONSIVE REGULATORY PROTEIN"/>
    <property type="match status" value="1"/>
</dbReference>